<feature type="region of interest" description="Disordered" evidence="1">
    <location>
        <begin position="125"/>
        <end position="147"/>
    </location>
</feature>
<comment type="caution">
    <text evidence="2">The sequence shown here is derived from an EMBL/GenBank/DDBJ whole genome shotgun (WGS) entry which is preliminary data.</text>
</comment>
<evidence type="ECO:0000256" key="1">
    <source>
        <dbReference type="SAM" id="MobiDB-lite"/>
    </source>
</evidence>
<feature type="region of interest" description="Disordered" evidence="1">
    <location>
        <begin position="58"/>
        <end position="87"/>
    </location>
</feature>
<proteinExistence type="predicted"/>
<evidence type="ECO:0000313" key="2">
    <source>
        <dbReference type="EMBL" id="CBH75942.1"/>
    </source>
</evidence>
<gene>
    <name evidence="2" type="ORF">CARN1_1109</name>
</gene>
<dbReference type="EMBL" id="CABL01000017">
    <property type="protein sequence ID" value="CBH75942.1"/>
    <property type="molecule type" value="Genomic_DNA"/>
</dbReference>
<organism evidence="2">
    <name type="scientific">mine drainage metagenome</name>
    <dbReference type="NCBI Taxonomy" id="410659"/>
    <lineage>
        <taxon>unclassified sequences</taxon>
        <taxon>metagenomes</taxon>
        <taxon>ecological metagenomes</taxon>
    </lineage>
</organism>
<dbReference type="AlphaFoldDB" id="E6PHK4"/>
<sequence>MHWIMPPYGIPLELPELPLHAAAKNRREAIAAPAIVPRIGRFVECMLGGSVLSRRSVAPRSTSSIGSTTRERLSNMEQTSEGSPAKWHASMATLERSLDTMAEFTPSPSRGHLLGMTAQILGIKSRSTSAHGACERPDERLSERRGP</sequence>
<feature type="compositionally biased region" description="Polar residues" evidence="1">
    <location>
        <begin position="59"/>
        <end position="68"/>
    </location>
</feature>
<feature type="compositionally biased region" description="Basic and acidic residues" evidence="1">
    <location>
        <begin position="133"/>
        <end position="147"/>
    </location>
</feature>
<protein>
    <submittedName>
        <fullName evidence="2">Uncharacterized protein</fullName>
    </submittedName>
</protein>
<name>E6PHK4_9ZZZZ</name>
<accession>E6PHK4</accession>
<reference evidence="2" key="1">
    <citation type="submission" date="2009-10" db="EMBL/GenBank/DDBJ databases">
        <title>Diversity of trophic interactions inside an arsenic-rich microbial ecosystem.</title>
        <authorList>
            <person name="Bertin P.N."/>
            <person name="Heinrich-Salmeron A."/>
            <person name="Pelletier E."/>
            <person name="Goulhen-Chollet F."/>
            <person name="Arsene-Ploetze F."/>
            <person name="Gallien S."/>
            <person name="Calteau A."/>
            <person name="Vallenet D."/>
            <person name="Casiot C."/>
            <person name="Chane-Woon-Ming B."/>
            <person name="Giloteaux L."/>
            <person name="Barakat M."/>
            <person name="Bonnefoy V."/>
            <person name="Bruneel O."/>
            <person name="Chandler M."/>
            <person name="Cleiss J."/>
            <person name="Duran R."/>
            <person name="Elbaz-Poulichet F."/>
            <person name="Fonknechten N."/>
            <person name="Lauga B."/>
            <person name="Mornico D."/>
            <person name="Ortet P."/>
            <person name="Schaeffer C."/>
            <person name="Siguier P."/>
            <person name="Alexander Thil Smith A."/>
            <person name="Van Dorsselaer A."/>
            <person name="Weissenbach J."/>
            <person name="Medigue C."/>
            <person name="Le Paslier D."/>
        </authorList>
    </citation>
    <scope>NUCLEOTIDE SEQUENCE</scope>
</reference>